<sequence>MNSYATLEDLKEYLELTDADFPSDINRLLLRASEFLDYATKNRLREGEVARQAACAQVEFWLTLDESTDILGNIKSFNISKFSLDYGSNGLPTLAPRARRILARVGLLYRGVGIR</sequence>
<protein>
    <recommendedName>
        <fullName evidence="3">Phage gp6-like head-tail connector protein</fullName>
    </recommendedName>
</protein>
<reference evidence="1" key="1">
    <citation type="submission" date="2024-05" db="EMBL/GenBank/DDBJ databases">
        <title>Alkalihalobacillus sp. strain MEB203 novel alkaliphilic bacterium from Lonar Lake, India.</title>
        <authorList>
            <person name="Joshi A."/>
            <person name="Thite S."/>
            <person name="Mengade P."/>
        </authorList>
    </citation>
    <scope>NUCLEOTIDE SEQUENCE</scope>
    <source>
        <strain evidence="1">MEB 203</strain>
    </source>
</reference>
<comment type="caution">
    <text evidence="1">The sequence shown here is derived from an EMBL/GenBank/DDBJ whole genome shotgun (WGS) entry which is preliminary data.</text>
</comment>
<evidence type="ECO:0008006" key="3">
    <source>
        <dbReference type="Google" id="ProtNLM"/>
    </source>
</evidence>
<keyword evidence="2" id="KW-1185">Reference proteome</keyword>
<evidence type="ECO:0000313" key="2">
    <source>
        <dbReference type="Proteomes" id="UP001148125"/>
    </source>
</evidence>
<accession>A0ABT5VJN8</accession>
<evidence type="ECO:0000313" key="1">
    <source>
        <dbReference type="EMBL" id="MDE5415485.1"/>
    </source>
</evidence>
<organism evidence="1 2">
    <name type="scientific">Alkalihalobacterium chitinilyticum</name>
    <dbReference type="NCBI Taxonomy" id="2980103"/>
    <lineage>
        <taxon>Bacteria</taxon>
        <taxon>Bacillati</taxon>
        <taxon>Bacillota</taxon>
        <taxon>Bacilli</taxon>
        <taxon>Bacillales</taxon>
        <taxon>Bacillaceae</taxon>
        <taxon>Alkalihalobacterium</taxon>
    </lineage>
</organism>
<dbReference type="EMBL" id="JAOTPO010000016">
    <property type="protein sequence ID" value="MDE5415485.1"/>
    <property type="molecule type" value="Genomic_DNA"/>
</dbReference>
<dbReference type="RefSeq" id="WP_275120087.1">
    <property type="nucleotide sequence ID" value="NZ_JAOTPO010000016.1"/>
</dbReference>
<name>A0ABT5VJN8_9BACI</name>
<dbReference type="Proteomes" id="UP001148125">
    <property type="component" value="Unassembled WGS sequence"/>
</dbReference>
<proteinExistence type="predicted"/>
<gene>
    <name evidence="1" type="ORF">N7Z68_19155</name>
</gene>